<reference evidence="1" key="1">
    <citation type="journal article" date="2018" name="PLoS Negl. Trop. Dis.">
        <title>Sialome diversity of ticks revealed by RNAseq of single tick salivary glands.</title>
        <authorList>
            <person name="Perner J."/>
            <person name="Kropackova S."/>
            <person name="Kopacek P."/>
            <person name="Ribeiro J.M."/>
        </authorList>
    </citation>
    <scope>NUCLEOTIDE SEQUENCE</scope>
    <source>
        <strain evidence="1">Siblings of single egg batch collected in Ceske Budejovice</strain>
        <tissue evidence="1">Salivary glands</tissue>
    </source>
</reference>
<accession>A0A147BU80</accession>
<dbReference type="AlphaFoldDB" id="A0A147BU80"/>
<evidence type="ECO:0000313" key="1">
    <source>
        <dbReference type="EMBL" id="JAR94324.1"/>
    </source>
</evidence>
<proteinExistence type="predicted"/>
<name>A0A147BU80_IXORI</name>
<dbReference type="EMBL" id="GEGO01001080">
    <property type="protein sequence ID" value="JAR94324.1"/>
    <property type="molecule type" value="Transcribed_RNA"/>
</dbReference>
<protein>
    <submittedName>
        <fullName evidence="1">Putative secreted protein</fullName>
    </submittedName>
</protein>
<organism evidence="1">
    <name type="scientific">Ixodes ricinus</name>
    <name type="common">Common tick</name>
    <name type="synonym">Acarus ricinus</name>
    <dbReference type="NCBI Taxonomy" id="34613"/>
    <lineage>
        <taxon>Eukaryota</taxon>
        <taxon>Metazoa</taxon>
        <taxon>Ecdysozoa</taxon>
        <taxon>Arthropoda</taxon>
        <taxon>Chelicerata</taxon>
        <taxon>Arachnida</taxon>
        <taxon>Acari</taxon>
        <taxon>Parasitiformes</taxon>
        <taxon>Ixodida</taxon>
        <taxon>Ixodoidea</taxon>
        <taxon>Ixodidae</taxon>
        <taxon>Ixodinae</taxon>
        <taxon>Ixodes</taxon>
    </lineage>
</organism>
<sequence>MRRWTCSRKTRARRGVTLVLSWSNTPTSGTRSCSTRTQRSRACRLTSPSRLTSPLRGRTAAAGSDGASAVCSRGQTLRACGTCGFSGAA</sequence>